<evidence type="ECO:0000256" key="3">
    <source>
        <dbReference type="ARBA" id="ARBA00023239"/>
    </source>
</evidence>
<dbReference type="OrthoDB" id="3175637at2"/>
<dbReference type="STRING" id="419479.SAMN04488563_3460"/>
<feature type="active site" description="Schiff-base intermediate with substrate" evidence="6">
    <location>
        <position position="172"/>
    </location>
</feature>
<dbReference type="AlphaFoldDB" id="A0A1H2K5T4"/>
<proteinExistence type="inferred from homology"/>
<dbReference type="PIRSF" id="PIRSF001365">
    <property type="entry name" value="DHDPS"/>
    <property type="match status" value="1"/>
</dbReference>
<sequence>MADIPSDPPVRLTAAPFTAFDRERSLDLDRIAGQVAGLRADGVHAAFVCGTTGEGASLTEAERMSVAQRWCAEAGPGFGVVVHVGHASLRVATELARHAASVDANAVAAVAPYFHRPQTVEELVEACAEIAGAAGSLPFFFYHLPDMTGVRVSMAEFITLGRKEIPNFAGVKFTHNDLAELGQCLQLAGDDLEIMAGRDEILLSSLAAGAVSAVGSTYNFAAPIYLDMADAFAAGDLASARRLQQVARGAIDLVHPFGGLPALKAIASMIGVDCGPCRLPLRDLDEAARAGLRRGLESIGFLETLEQSRARRAVDETAARAV</sequence>
<dbReference type="PANTHER" id="PTHR12128">
    <property type="entry name" value="DIHYDRODIPICOLINATE SYNTHASE"/>
    <property type="match status" value="1"/>
</dbReference>
<evidence type="ECO:0000256" key="1">
    <source>
        <dbReference type="ARBA" id="ARBA00004496"/>
    </source>
</evidence>
<reference evidence="9" key="1">
    <citation type="submission" date="2016-10" db="EMBL/GenBank/DDBJ databases">
        <authorList>
            <person name="Varghese N."/>
            <person name="Submissions S."/>
        </authorList>
    </citation>
    <scope>NUCLEOTIDE SEQUENCE [LARGE SCALE GENOMIC DNA]</scope>
    <source>
        <strain evidence="9">DSM 45079</strain>
    </source>
</reference>
<organism evidence="8 9">
    <name type="scientific">Jiangella alkaliphila</name>
    <dbReference type="NCBI Taxonomy" id="419479"/>
    <lineage>
        <taxon>Bacteria</taxon>
        <taxon>Bacillati</taxon>
        <taxon>Actinomycetota</taxon>
        <taxon>Actinomycetes</taxon>
        <taxon>Jiangellales</taxon>
        <taxon>Jiangellaceae</taxon>
        <taxon>Jiangella</taxon>
    </lineage>
</organism>
<evidence type="ECO:0000256" key="6">
    <source>
        <dbReference type="PIRSR" id="PIRSR001365-1"/>
    </source>
</evidence>
<evidence type="ECO:0000256" key="4">
    <source>
        <dbReference type="ARBA" id="ARBA00023277"/>
    </source>
</evidence>
<dbReference type="SMART" id="SM01130">
    <property type="entry name" value="DHDPS"/>
    <property type="match status" value="1"/>
</dbReference>
<feature type="active site" description="Proton donor/acceptor" evidence="6">
    <location>
        <position position="142"/>
    </location>
</feature>
<feature type="binding site" evidence="7">
    <location>
        <position position="214"/>
    </location>
    <ligand>
        <name>pyruvate</name>
        <dbReference type="ChEBI" id="CHEBI:15361"/>
    </ligand>
</feature>
<dbReference type="InterPro" id="IPR002220">
    <property type="entry name" value="DapA-like"/>
</dbReference>
<dbReference type="GO" id="GO:0005737">
    <property type="term" value="C:cytoplasm"/>
    <property type="evidence" value="ECO:0007669"/>
    <property type="project" value="UniProtKB-SubCell"/>
</dbReference>
<evidence type="ECO:0000313" key="9">
    <source>
        <dbReference type="Proteomes" id="UP000182977"/>
    </source>
</evidence>
<comment type="subcellular location">
    <subcellularLocation>
        <location evidence="1">Cytoplasm</location>
    </subcellularLocation>
</comment>
<dbReference type="EMBL" id="LT629791">
    <property type="protein sequence ID" value="SDU64049.1"/>
    <property type="molecule type" value="Genomic_DNA"/>
</dbReference>
<dbReference type="Gene3D" id="3.20.20.70">
    <property type="entry name" value="Aldolase class I"/>
    <property type="match status" value="1"/>
</dbReference>
<name>A0A1H2K5T4_9ACTN</name>
<keyword evidence="3 5" id="KW-0456">Lyase</keyword>
<dbReference type="PRINTS" id="PR00146">
    <property type="entry name" value="DHPICSNTHASE"/>
</dbReference>
<keyword evidence="9" id="KW-1185">Reference proteome</keyword>
<gene>
    <name evidence="8" type="ORF">SAMN04488563_3460</name>
</gene>
<keyword evidence="2" id="KW-0963">Cytoplasm</keyword>
<dbReference type="RefSeq" id="WP_046768157.1">
    <property type="nucleotide sequence ID" value="NZ_KQ061224.1"/>
</dbReference>
<dbReference type="InterPro" id="IPR013785">
    <property type="entry name" value="Aldolase_TIM"/>
</dbReference>
<feature type="binding site" evidence="7">
    <location>
        <position position="52"/>
    </location>
    <ligand>
        <name>pyruvate</name>
        <dbReference type="ChEBI" id="CHEBI:15361"/>
    </ligand>
</feature>
<evidence type="ECO:0000313" key="8">
    <source>
        <dbReference type="EMBL" id="SDU64049.1"/>
    </source>
</evidence>
<comment type="similarity">
    <text evidence="5">Belongs to the DapA family.</text>
</comment>
<dbReference type="Pfam" id="PF00701">
    <property type="entry name" value="DHDPS"/>
    <property type="match status" value="1"/>
</dbReference>
<keyword evidence="4" id="KW-0119">Carbohydrate metabolism</keyword>
<accession>A0A1H2K5T4</accession>
<dbReference type="GO" id="GO:0016829">
    <property type="term" value="F:lyase activity"/>
    <property type="evidence" value="ECO:0007669"/>
    <property type="project" value="UniProtKB-KW"/>
</dbReference>
<protein>
    <submittedName>
        <fullName evidence="8">N-acetylneuraminate lyase</fullName>
    </submittedName>
</protein>
<dbReference type="PANTHER" id="PTHR12128:SF21">
    <property type="entry name" value="N-ACETYLNEURAMINATE LYASE"/>
    <property type="match status" value="1"/>
</dbReference>
<dbReference type="Proteomes" id="UP000182977">
    <property type="component" value="Chromosome I"/>
</dbReference>
<evidence type="ECO:0000256" key="2">
    <source>
        <dbReference type="ARBA" id="ARBA00022490"/>
    </source>
</evidence>
<evidence type="ECO:0000256" key="7">
    <source>
        <dbReference type="PIRSR" id="PIRSR001365-2"/>
    </source>
</evidence>
<dbReference type="SUPFAM" id="SSF51569">
    <property type="entry name" value="Aldolase"/>
    <property type="match status" value="1"/>
</dbReference>
<evidence type="ECO:0000256" key="5">
    <source>
        <dbReference type="PIRNR" id="PIRNR001365"/>
    </source>
</evidence>